<evidence type="ECO:0000259" key="7">
    <source>
        <dbReference type="PROSITE" id="PS50106"/>
    </source>
</evidence>
<dbReference type="HOGENOM" id="CLU_017295_3_2_9"/>
<sequence length="388" mass="43425">MKKFLKFVLVVLLIIGTNIITFGFVTKNFLGAEDQEKFLKLKLVENKIKKDYLYEVKDEDLRDGELKGMVAALKDPYSEYLTEEDLKEMNQETTGSFYGIGFTVFKNENNQIEVVSPIKGTPADKAGIKPKDIVVKVNGKPFTGDEMKDAIKIIKGEKGSKVHLTIYRPSTKKTLEMDVERDEIKIETVISHKIENLGYIGIIQFNDHTDEEFKTHLDKLKKENVKGLILDLRGNPGGTVSSVVKVADMLLPEGTIVSAKDKNHKIVFEYKSDKDQYNKPIVVLINEGSASASEILSGAIKDFKRGKLVGAKSFGKGIVQTVFPFQDGTGVKLTTSEYFTPSGENIHKIGIKPDIEVKLKENVKGIGYEFLKQDTQLQKAIEVLKKEV</sequence>
<organism evidence="8 9">
    <name type="scientific">Peptoniphilus duerdenii ATCC BAA-1640</name>
    <dbReference type="NCBI Taxonomy" id="862517"/>
    <lineage>
        <taxon>Bacteria</taxon>
        <taxon>Bacillati</taxon>
        <taxon>Bacillota</taxon>
        <taxon>Tissierellia</taxon>
        <taxon>Tissierellales</taxon>
        <taxon>Peptoniphilaceae</taxon>
        <taxon>Peptoniphilus</taxon>
    </lineage>
</organism>
<dbReference type="InterPro" id="IPR001478">
    <property type="entry name" value="PDZ"/>
</dbReference>
<evidence type="ECO:0000256" key="4">
    <source>
        <dbReference type="ARBA" id="ARBA00022825"/>
    </source>
</evidence>
<dbReference type="FunFam" id="2.30.42.10:FF:000063">
    <property type="entry name" value="Peptidase, S41 family"/>
    <property type="match status" value="1"/>
</dbReference>
<evidence type="ECO:0000313" key="8">
    <source>
        <dbReference type="EMBL" id="EFM24431.1"/>
    </source>
</evidence>
<dbReference type="Gene3D" id="2.30.42.10">
    <property type="match status" value="1"/>
</dbReference>
<evidence type="ECO:0000256" key="1">
    <source>
        <dbReference type="ARBA" id="ARBA00009179"/>
    </source>
</evidence>
<dbReference type="GO" id="GO:0006508">
    <property type="term" value="P:proteolysis"/>
    <property type="evidence" value="ECO:0007669"/>
    <property type="project" value="UniProtKB-KW"/>
</dbReference>
<dbReference type="InterPro" id="IPR029045">
    <property type="entry name" value="ClpP/crotonase-like_dom_sf"/>
</dbReference>
<dbReference type="GO" id="GO:0007165">
    <property type="term" value="P:signal transduction"/>
    <property type="evidence" value="ECO:0007669"/>
    <property type="project" value="TreeGrafter"/>
</dbReference>
<dbReference type="EC" id="3.4.21.-" evidence="8"/>
<evidence type="ECO:0000313" key="9">
    <source>
        <dbReference type="Proteomes" id="UP000003280"/>
    </source>
</evidence>
<keyword evidence="2 5" id="KW-0645">Protease</keyword>
<keyword evidence="6" id="KW-0472">Membrane</keyword>
<name>E0NNW3_9FIRM</name>
<dbReference type="InterPro" id="IPR055210">
    <property type="entry name" value="CtpA/B_N"/>
</dbReference>
<dbReference type="InterPro" id="IPR036034">
    <property type="entry name" value="PDZ_sf"/>
</dbReference>
<dbReference type="NCBIfam" id="TIGR00225">
    <property type="entry name" value="prc"/>
    <property type="match status" value="1"/>
</dbReference>
<accession>E0NNW3</accession>
<dbReference type="CDD" id="cd06782">
    <property type="entry name" value="cpPDZ_CPP-like"/>
    <property type="match status" value="1"/>
</dbReference>
<keyword evidence="6" id="KW-0812">Transmembrane</keyword>
<comment type="caution">
    <text evidence="8">The sequence shown here is derived from an EMBL/GenBank/DDBJ whole genome shotgun (WGS) entry which is preliminary data.</text>
</comment>
<dbReference type="SMART" id="SM00228">
    <property type="entry name" value="PDZ"/>
    <property type="match status" value="1"/>
</dbReference>
<dbReference type="Proteomes" id="UP000003280">
    <property type="component" value="Unassembled WGS sequence"/>
</dbReference>
<dbReference type="InterPro" id="IPR005151">
    <property type="entry name" value="Tail-specific_protease"/>
</dbReference>
<keyword evidence="9" id="KW-1185">Reference proteome</keyword>
<feature type="transmembrane region" description="Helical" evidence="6">
    <location>
        <begin position="7"/>
        <end position="25"/>
    </location>
</feature>
<dbReference type="CDD" id="cd07560">
    <property type="entry name" value="Peptidase_S41_CPP"/>
    <property type="match status" value="1"/>
</dbReference>
<dbReference type="PANTHER" id="PTHR32060">
    <property type="entry name" value="TAIL-SPECIFIC PROTEASE"/>
    <property type="match status" value="1"/>
</dbReference>
<dbReference type="AlphaFoldDB" id="E0NNW3"/>
<dbReference type="EMBL" id="AEEH01000053">
    <property type="protein sequence ID" value="EFM24431.1"/>
    <property type="molecule type" value="Genomic_DNA"/>
</dbReference>
<feature type="domain" description="PDZ" evidence="7">
    <location>
        <begin position="86"/>
        <end position="155"/>
    </location>
</feature>
<dbReference type="PROSITE" id="PS50106">
    <property type="entry name" value="PDZ"/>
    <property type="match status" value="1"/>
</dbReference>
<keyword evidence="6" id="KW-1133">Transmembrane helix</keyword>
<evidence type="ECO:0000256" key="5">
    <source>
        <dbReference type="RuleBase" id="RU004404"/>
    </source>
</evidence>
<keyword evidence="4 5" id="KW-0720">Serine protease</keyword>
<dbReference type="RefSeq" id="WP_008902627.1">
    <property type="nucleotide sequence ID" value="NZ_GL397071.1"/>
</dbReference>
<dbReference type="Gene3D" id="3.30.750.44">
    <property type="match status" value="1"/>
</dbReference>
<dbReference type="eggNOG" id="COG0793">
    <property type="taxonomic scope" value="Bacteria"/>
</dbReference>
<gene>
    <name evidence="8" type="primary">ctpA</name>
    <name evidence="8" type="ORF">HMPREF9225_1852</name>
</gene>
<evidence type="ECO:0000256" key="3">
    <source>
        <dbReference type="ARBA" id="ARBA00022801"/>
    </source>
</evidence>
<proteinExistence type="inferred from homology"/>
<dbReference type="STRING" id="862517.HMPREF9225_1852"/>
<dbReference type="SMART" id="SM00245">
    <property type="entry name" value="TSPc"/>
    <property type="match status" value="1"/>
</dbReference>
<dbReference type="InterPro" id="IPR041489">
    <property type="entry name" value="PDZ_6"/>
</dbReference>
<dbReference type="SUPFAM" id="SSF52096">
    <property type="entry name" value="ClpP/crotonase"/>
    <property type="match status" value="1"/>
</dbReference>
<dbReference type="Pfam" id="PF22694">
    <property type="entry name" value="CtpB_N-like"/>
    <property type="match status" value="1"/>
</dbReference>
<evidence type="ECO:0000256" key="6">
    <source>
        <dbReference type="SAM" id="Phobius"/>
    </source>
</evidence>
<dbReference type="Pfam" id="PF17820">
    <property type="entry name" value="PDZ_6"/>
    <property type="match status" value="1"/>
</dbReference>
<dbReference type="PANTHER" id="PTHR32060:SF30">
    <property type="entry name" value="CARBOXY-TERMINAL PROCESSING PROTEASE CTPA"/>
    <property type="match status" value="1"/>
</dbReference>
<keyword evidence="3 5" id="KW-0378">Hydrolase</keyword>
<protein>
    <submittedName>
        <fullName evidence="8">Peptidase, S41 family</fullName>
        <ecNumber evidence="8">3.4.21.-</ecNumber>
    </submittedName>
</protein>
<reference evidence="8 9" key="1">
    <citation type="submission" date="2010-07" db="EMBL/GenBank/DDBJ databases">
        <authorList>
            <person name="Muzny D."/>
            <person name="Qin X."/>
            <person name="Deng J."/>
            <person name="Jiang H."/>
            <person name="Liu Y."/>
            <person name="Qu J."/>
            <person name="Song X.-Z."/>
            <person name="Zhang L."/>
            <person name="Thornton R."/>
            <person name="Coyle M."/>
            <person name="Francisco L."/>
            <person name="Jackson L."/>
            <person name="Javaid M."/>
            <person name="Korchina V."/>
            <person name="Kovar C."/>
            <person name="Mata R."/>
            <person name="Mathew T."/>
            <person name="Ngo R."/>
            <person name="Nguyen L."/>
            <person name="Nguyen N."/>
            <person name="Okwuonu G."/>
            <person name="Ongeri F."/>
            <person name="Pham C."/>
            <person name="Simmons D."/>
            <person name="Wilczek-Boney K."/>
            <person name="Hale W."/>
            <person name="Jakkamsetti A."/>
            <person name="Pham P."/>
            <person name="Ruth R."/>
            <person name="San Lucas F."/>
            <person name="Warren J."/>
            <person name="Zhang J."/>
            <person name="Zhao Z."/>
            <person name="Zhou C."/>
            <person name="Zhu D."/>
            <person name="Lee S."/>
            <person name="Bess C."/>
            <person name="Blankenburg K."/>
            <person name="Forbes L."/>
            <person name="Fu Q."/>
            <person name="Gubbala S."/>
            <person name="Hirani K."/>
            <person name="Jayaseelan J.C."/>
            <person name="Lara F."/>
            <person name="Munidasa M."/>
            <person name="Palculict T."/>
            <person name="Patil S."/>
            <person name="Pu L.-L."/>
            <person name="Saada N."/>
            <person name="Tang L."/>
            <person name="Weissenberger G."/>
            <person name="Zhu Y."/>
            <person name="Hemphill L."/>
            <person name="Shang Y."/>
            <person name="Youmans B."/>
            <person name="Ayvaz T."/>
            <person name="Ross M."/>
            <person name="Santibanez J."/>
            <person name="Aqrawi P."/>
            <person name="Gross S."/>
            <person name="Joshi V."/>
            <person name="Fowler G."/>
            <person name="Nazareth L."/>
            <person name="Reid J."/>
            <person name="Worley K."/>
            <person name="Petrosino J."/>
            <person name="Highlander S."/>
            <person name="Gibbs R."/>
        </authorList>
    </citation>
    <scope>NUCLEOTIDE SEQUENCE [LARGE SCALE GENOMIC DNA]</scope>
    <source>
        <strain evidence="8 9">ATCC BAA-1640</strain>
    </source>
</reference>
<dbReference type="Gene3D" id="3.90.226.10">
    <property type="entry name" value="2-enoyl-CoA Hydratase, Chain A, domain 1"/>
    <property type="match status" value="1"/>
</dbReference>
<dbReference type="Pfam" id="PF03572">
    <property type="entry name" value="Peptidase_S41"/>
    <property type="match status" value="1"/>
</dbReference>
<evidence type="ECO:0000256" key="2">
    <source>
        <dbReference type="ARBA" id="ARBA00022670"/>
    </source>
</evidence>
<comment type="similarity">
    <text evidence="1 5">Belongs to the peptidase S41A family.</text>
</comment>
<dbReference type="OrthoDB" id="9812068at2"/>
<dbReference type="SUPFAM" id="SSF50156">
    <property type="entry name" value="PDZ domain-like"/>
    <property type="match status" value="1"/>
</dbReference>
<dbReference type="GO" id="GO:0004175">
    <property type="term" value="F:endopeptidase activity"/>
    <property type="evidence" value="ECO:0007669"/>
    <property type="project" value="TreeGrafter"/>
</dbReference>
<dbReference type="MEROPS" id="S41.004"/>
<dbReference type="GO" id="GO:0030288">
    <property type="term" value="C:outer membrane-bounded periplasmic space"/>
    <property type="evidence" value="ECO:0007669"/>
    <property type="project" value="TreeGrafter"/>
</dbReference>
<dbReference type="GO" id="GO:0008236">
    <property type="term" value="F:serine-type peptidase activity"/>
    <property type="evidence" value="ECO:0007669"/>
    <property type="project" value="UniProtKB-KW"/>
</dbReference>
<dbReference type="InterPro" id="IPR004447">
    <property type="entry name" value="Peptidase_S41A"/>
</dbReference>